<proteinExistence type="predicted"/>
<organism evidence="2 3">
    <name type="scientific">Littorina saxatilis</name>
    <dbReference type="NCBI Taxonomy" id="31220"/>
    <lineage>
        <taxon>Eukaryota</taxon>
        <taxon>Metazoa</taxon>
        <taxon>Spiralia</taxon>
        <taxon>Lophotrochozoa</taxon>
        <taxon>Mollusca</taxon>
        <taxon>Gastropoda</taxon>
        <taxon>Caenogastropoda</taxon>
        <taxon>Littorinimorpha</taxon>
        <taxon>Littorinoidea</taxon>
        <taxon>Littorinidae</taxon>
        <taxon>Littorina</taxon>
    </lineage>
</organism>
<feature type="compositionally biased region" description="Basic residues" evidence="1">
    <location>
        <begin position="386"/>
        <end position="398"/>
    </location>
</feature>
<dbReference type="EMBL" id="JBAMIC010000011">
    <property type="protein sequence ID" value="KAK7099719.1"/>
    <property type="molecule type" value="Genomic_DNA"/>
</dbReference>
<evidence type="ECO:0000256" key="1">
    <source>
        <dbReference type="SAM" id="MobiDB-lite"/>
    </source>
</evidence>
<dbReference type="AlphaFoldDB" id="A0AAN9B6R6"/>
<feature type="region of interest" description="Disordered" evidence="1">
    <location>
        <begin position="198"/>
        <end position="398"/>
    </location>
</feature>
<gene>
    <name evidence="2" type="ORF">V1264_022784</name>
</gene>
<feature type="compositionally biased region" description="Low complexity" evidence="1">
    <location>
        <begin position="350"/>
        <end position="385"/>
    </location>
</feature>
<accession>A0AAN9B6R6</accession>
<feature type="compositionally biased region" description="Basic and acidic residues" evidence="1">
    <location>
        <begin position="340"/>
        <end position="349"/>
    </location>
</feature>
<dbReference type="Proteomes" id="UP001374579">
    <property type="component" value="Unassembled WGS sequence"/>
</dbReference>
<feature type="compositionally biased region" description="Low complexity" evidence="1">
    <location>
        <begin position="321"/>
        <end position="336"/>
    </location>
</feature>
<name>A0AAN9B6R6_9CAEN</name>
<feature type="compositionally biased region" description="Basic and acidic residues" evidence="1">
    <location>
        <begin position="198"/>
        <end position="209"/>
    </location>
</feature>
<keyword evidence="3" id="KW-1185">Reference proteome</keyword>
<protein>
    <submittedName>
        <fullName evidence="2">Uncharacterized protein</fullName>
    </submittedName>
</protein>
<reference evidence="2 3" key="1">
    <citation type="submission" date="2024-02" db="EMBL/GenBank/DDBJ databases">
        <title>Chromosome-scale genome assembly of the rough periwinkle Littorina saxatilis.</title>
        <authorList>
            <person name="De Jode A."/>
            <person name="Faria R."/>
            <person name="Formenti G."/>
            <person name="Sims Y."/>
            <person name="Smith T.P."/>
            <person name="Tracey A."/>
            <person name="Wood J.M.D."/>
            <person name="Zagrodzka Z.B."/>
            <person name="Johannesson K."/>
            <person name="Butlin R.K."/>
            <person name="Leder E.H."/>
        </authorList>
    </citation>
    <scope>NUCLEOTIDE SEQUENCE [LARGE SCALE GENOMIC DNA]</scope>
    <source>
        <strain evidence="2">Snail1</strain>
        <tissue evidence="2">Muscle</tissue>
    </source>
</reference>
<evidence type="ECO:0000313" key="2">
    <source>
        <dbReference type="EMBL" id="KAK7099719.1"/>
    </source>
</evidence>
<comment type="caution">
    <text evidence="2">The sequence shown here is derived from an EMBL/GenBank/DDBJ whole genome shotgun (WGS) entry which is preliminary data.</text>
</comment>
<sequence>MFTPVHEMAHQICVLNAYMRESELLHDGLHPTLWAVLDEMIDMHRRLESKSLFGEMVQESIRKNAAHFMTLMPMFAQRLAQRDYDLILVPPHKKRLLFKMYIISLWMDGSRKRKTHQELTQKVLTSIWEGSAEVVEVTDEREYHEDLYPDAIHGPDTEALYQTGTLDLGRGLYDLEAAEEEEESLSAFLKRAPPQLALKEEETRPESSHSSHSQEAGADNPAFVPDDNDDTENNQHEQTSRDQTLTTAEIHDTSEAPPDVLVDLEGIPGADNLEEGETTVELTDYQPGESSTDVAQEQREEGPDDAGMEETTGGSERRNTGSSASSGGPKSSVLSSNASHKSDMSRTSDSDASSKPSSSGESTASASKSSGAAKPTSATKAAVGKAAKRGARKKSARK</sequence>
<evidence type="ECO:0000313" key="3">
    <source>
        <dbReference type="Proteomes" id="UP001374579"/>
    </source>
</evidence>